<name>A0ABN0ZLA3_9ACTN</name>
<reference evidence="1 2" key="1">
    <citation type="journal article" date="2019" name="Int. J. Syst. Evol. Microbiol.">
        <title>The Global Catalogue of Microorganisms (GCM) 10K type strain sequencing project: providing services to taxonomists for standard genome sequencing and annotation.</title>
        <authorList>
            <consortium name="The Broad Institute Genomics Platform"/>
            <consortium name="The Broad Institute Genome Sequencing Center for Infectious Disease"/>
            <person name="Wu L."/>
            <person name="Ma J."/>
        </authorList>
    </citation>
    <scope>NUCLEOTIDE SEQUENCE [LARGE SCALE GENOMIC DNA]</scope>
    <source>
        <strain evidence="1 2">JCM 4805</strain>
    </source>
</reference>
<evidence type="ECO:0000313" key="1">
    <source>
        <dbReference type="EMBL" id="GAA0450448.1"/>
    </source>
</evidence>
<dbReference type="Proteomes" id="UP001500909">
    <property type="component" value="Unassembled WGS sequence"/>
</dbReference>
<gene>
    <name evidence="1" type="ORF">GCM10010361_13120</name>
</gene>
<evidence type="ECO:0000313" key="2">
    <source>
        <dbReference type="Proteomes" id="UP001500909"/>
    </source>
</evidence>
<proteinExistence type="predicted"/>
<comment type="caution">
    <text evidence="1">The sequence shown here is derived from an EMBL/GenBank/DDBJ whole genome shotgun (WGS) entry which is preliminary data.</text>
</comment>
<keyword evidence="2" id="KW-1185">Reference proteome</keyword>
<accession>A0ABN0ZLA3</accession>
<protein>
    <submittedName>
        <fullName evidence="1">Uncharacterized protein</fullName>
    </submittedName>
</protein>
<sequence>MASRWASTTRLPPAPGEYGFVQGPSTVSGGGASSAPIRMVLLLEDRLTDWHSRLSARERAMLNGAAELEAYLRERE</sequence>
<organism evidence="1 2">
    <name type="scientific">Streptomyces olivaceiscleroticus</name>
    <dbReference type="NCBI Taxonomy" id="68245"/>
    <lineage>
        <taxon>Bacteria</taxon>
        <taxon>Bacillati</taxon>
        <taxon>Actinomycetota</taxon>
        <taxon>Actinomycetes</taxon>
        <taxon>Kitasatosporales</taxon>
        <taxon>Streptomycetaceae</taxon>
        <taxon>Streptomyces</taxon>
    </lineage>
</organism>
<dbReference type="EMBL" id="BAAABY010000009">
    <property type="protein sequence ID" value="GAA0450448.1"/>
    <property type="molecule type" value="Genomic_DNA"/>
</dbReference>